<name>A0ACC1HBB1_9FUNG</name>
<accession>A0ACC1HBB1</accession>
<evidence type="ECO:0000313" key="2">
    <source>
        <dbReference type="Proteomes" id="UP001145114"/>
    </source>
</evidence>
<evidence type="ECO:0000313" key="1">
    <source>
        <dbReference type="EMBL" id="KAJ1673442.1"/>
    </source>
</evidence>
<keyword evidence="2" id="KW-1185">Reference proteome</keyword>
<dbReference type="EMBL" id="JAMZIH010006944">
    <property type="protein sequence ID" value="KAJ1673442.1"/>
    <property type="molecule type" value="Genomic_DNA"/>
</dbReference>
<reference evidence="1" key="1">
    <citation type="submission" date="2022-06" db="EMBL/GenBank/DDBJ databases">
        <title>Phylogenomic reconstructions and comparative analyses of Kickxellomycotina fungi.</title>
        <authorList>
            <person name="Reynolds N.K."/>
            <person name="Stajich J.E."/>
            <person name="Barry K."/>
            <person name="Grigoriev I.V."/>
            <person name="Crous P."/>
            <person name="Smith M.E."/>
        </authorList>
    </citation>
    <scope>NUCLEOTIDE SEQUENCE</scope>
    <source>
        <strain evidence="1">RSA 2271</strain>
    </source>
</reference>
<gene>
    <name evidence="1" type="primary">DDB1A_2</name>
    <name evidence="1" type="ORF">EV182_005223</name>
</gene>
<proteinExistence type="predicted"/>
<comment type="caution">
    <text evidence="1">The sequence shown here is derived from an EMBL/GenBank/DDBJ whole genome shotgun (WGS) entry which is preliminary data.</text>
</comment>
<sequence>MSIPTALVLLSNDRLFIGSHYGDSQLVKLHTDLVPKAAYPALEKLDPWSFGTAAKAWRGNLGAQQFKPAAANSYIEPLVTYPNIGPIIDFCIVSNEGESGQGQIVTCSGSGTKSSLRIIRNGIGIEQVSGQAIQGVLGMWSLLGPSLPGTSPQSQYMVLTFVESTRVLVRREVNDKTIVLKEVDLANTGWSINERSLLVASAGPDVAVNSALAIQVTATSVRLLETESWSLVSQWTPGTIDSVSSLPGRITAASTNGSQVAVAVAKGIIVYLEVRGLNLVECDQTKLDNEVACLDIHSFTSNKLTGRSHYILVTTWCDNIVRLLSLPSLNVASEIKLDPELPLPRSVLMCQIGGVKYAMVGLGDGQLLHYVCDVVPTDNDNATAAAAPAVRLRDQRKVMLGTRPLRLIPFLNEGSLHVLVVSDRPAVIFSHHCKLMYSNVNVKSITFACAFSTQDAPNLLCLADPVSLTANKIDPIQKLHIRCVPLPRNDSPNRIAHQPSSRTFG</sequence>
<protein>
    <submittedName>
        <fullName evidence="1">DNA damage-binding protein 1a</fullName>
    </submittedName>
</protein>
<dbReference type="Proteomes" id="UP001145114">
    <property type="component" value="Unassembled WGS sequence"/>
</dbReference>
<organism evidence="1 2">
    <name type="scientific">Spiromyces aspiralis</name>
    <dbReference type="NCBI Taxonomy" id="68401"/>
    <lineage>
        <taxon>Eukaryota</taxon>
        <taxon>Fungi</taxon>
        <taxon>Fungi incertae sedis</taxon>
        <taxon>Zoopagomycota</taxon>
        <taxon>Kickxellomycotina</taxon>
        <taxon>Kickxellomycetes</taxon>
        <taxon>Kickxellales</taxon>
        <taxon>Kickxellaceae</taxon>
        <taxon>Spiromyces</taxon>
    </lineage>
</organism>
<feature type="non-terminal residue" evidence="1">
    <location>
        <position position="505"/>
    </location>
</feature>